<evidence type="ECO:0000256" key="2">
    <source>
        <dbReference type="SAM" id="MobiDB-lite"/>
    </source>
</evidence>
<gene>
    <name evidence="3" type="ORF">llap_10252</name>
</gene>
<keyword evidence="1" id="KW-0156">Chromatin regulator</keyword>
<reference evidence="4" key="2">
    <citation type="submission" date="2017-12" db="EMBL/GenBank/DDBJ databases">
        <title>Genome sequence of the Bar-tailed Godwit (Limosa lapponica baueri).</title>
        <authorList>
            <person name="Lima N.C.B."/>
            <person name="Parody-Merino A.M."/>
            <person name="Battley P.F."/>
            <person name="Fidler A.E."/>
            <person name="Prosdocimi F."/>
        </authorList>
    </citation>
    <scope>NUCLEOTIDE SEQUENCE [LARGE SCALE GENOMIC DNA]</scope>
</reference>
<feature type="compositionally biased region" description="Polar residues" evidence="2">
    <location>
        <begin position="178"/>
        <end position="191"/>
    </location>
</feature>
<feature type="compositionally biased region" description="Low complexity" evidence="2">
    <location>
        <begin position="151"/>
        <end position="166"/>
    </location>
</feature>
<dbReference type="EMBL" id="KZ506483">
    <property type="protein sequence ID" value="PKU39444.1"/>
    <property type="molecule type" value="Genomic_DNA"/>
</dbReference>
<dbReference type="AlphaFoldDB" id="A0A2I0U041"/>
<evidence type="ECO:0000313" key="3">
    <source>
        <dbReference type="EMBL" id="PKU39444.1"/>
    </source>
</evidence>
<proteinExistence type="predicted"/>
<feature type="region of interest" description="Disordered" evidence="2">
    <location>
        <begin position="112"/>
        <end position="191"/>
    </location>
</feature>
<dbReference type="GO" id="GO:0070210">
    <property type="term" value="C:Rpd3L-Expanded complex"/>
    <property type="evidence" value="ECO:0007669"/>
    <property type="project" value="TreeGrafter"/>
</dbReference>
<sequence>MVNGAALSSAQFVFSDLLSPLKKWKSRYLMEQNVKKLLRPLSPVTPPPPIPSVPGSVSPQLATPCSSLPGEEESRNGYGMMFSPIPSLAASRCNTPLQFEVSLLEYRKRKQEAKEGGDSVRCTGTPTRQGSSSSVTDTDGNSLPGSVVRTPSSPQSGFSPSHSSLPHVEDISPPDSRGASSSTSLSKSQENISSRCLTQELGWSQTFIYFDPFFFLAT</sequence>
<evidence type="ECO:0000256" key="1">
    <source>
        <dbReference type="ARBA" id="ARBA00022853"/>
    </source>
</evidence>
<dbReference type="GO" id="GO:0034967">
    <property type="term" value="C:Set3 complex"/>
    <property type="evidence" value="ECO:0007669"/>
    <property type="project" value="TreeGrafter"/>
</dbReference>
<dbReference type="PANTHER" id="PTHR46462:SF1">
    <property type="entry name" value="HISTONE-LYSINE N-METHYLTRANSFERASE SETD5"/>
    <property type="match status" value="1"/>
</dbReference>
<reference evidence="4" key="1">
    <citation type="submission" date="2017-11" db="EMBL/GenBank/DDBJ databases">
        <authorList>
            <person name="Lima N.C."/>
            <person name="Parody-Merino A.M."/>
            <person name="Battley P.F."/>
            <person name="Fidler A.E."/>
            <person name="Prosdocimi F."/>
        </authorList>
    </citation>
    <scope>NUCLEOTIDE SEQUENCE [LARGE SCALE GENOMIC DNA]</scope>
</reference>
<name>A0A2I0U041_LIMLA</name>
<organism evidence="3 4">
    <name type="scientific">Limosa lapponica baueri</name>
    <dbReference type="NCBI Taxonomy" id="1758121"/>
    <lineage>
        <taxon>Eukaryota</taxon>
        <taxon>Metazoa</taxon>
        <taxon>Chordata</taxon>
        <taxon>Craniata</taxon>
        <taxon>Vertebrata</taxon>
        <taxon>Euteleostomi</taxon>
        <taxon>Archelosauria</taxon>
        <taxon>Archosauria</taxon>
        <taxon>Dinosauria</taxon>
        <taxon>Saurischia</taxon>
        <taxon>Theropoda</taxon>
        <taxon>Coelurosauria</taxon>
        <taxon>Aves</taxon>
        <taxon>Neognathae</taxon>
        <taxon>Neoaves</taxon>
        <taxon>Charadriiformes</taxon>
        <taxon>Scolopacidae</taxon>
        <taxon>Limosa</taxon>
    </lineage>
</organism>
<feature type="region of interest" description="Disordered" evidence="2">
    <location>
        <begin position="46"/>
        <end position="77"/>
    </location>
</feature>
<evidence type="ECO:0000313" key="4">
    <source>
        <dbReference type="Proteomes" id="UP000233556"/>
    </source>
</evidence>
<dbReference type="Proteomes" id="UP000233556">
    <property type="component" value="Unassembled WGS sequence"/>
</dbReference>
<protein>
    <submittedName>
        <fullName evidence="3">Uncharacterized protein</fullName>
    </submittedName>
</protein>
<dbReference type="PANTHER" id="PTHR46462">
    <property type="entry name" value="UPSET, ISOFORM A"/>
    <property type="match status" value="1"/>
</dbReference>
<keyword evidence="4" id="KW-1185">Reference proteome</keyword>
<feature type="compositionally biased region" description="Polar residues" evidence="2">
    <location>
        <begin position="122"/>
        <end position="144"/>
    </location>
</feature>
<accession>A0A2I0U041</accession>
<dbReference type="GO" id="GO:0006355">
    <property type="term" value="P:regulation of DNA-templated transcription"/>
    <property type="evidence" value="ECO:0007669"/>
    <property type="project" value="TreeGrafter"/>
</dbReference>
<dbReference type="OrthoDB" id="1928087at2759"/>
<dbReference type="GO" id="GO:0006325">
    <property type="term" value="P:chromatin organization"/>
    <property type="evidence" value="ECO:0007669"/>
    <property type="project" value="UniProtKB-KW"/>
</dbReference>